<dbReference type="InterPro" id="IPR036291">
    <property type="entry name" value="NAD(P)-bd_dom_sf"/>
</dbReference>
<dbReference type="Proteomes" id="UP000239007">
    <property type="component" value="Unassembled WGS sequence"/>
</dbReference>
<evidence type="ECO:0000256" key="13">
    <source>
        <dbReference type="PIRSR" id="PIRSR000109-2"/>
    </source>
</evidence>
<evidence type="ECO:0000256" key="11">
    <source>
        <dbReference type="PIRNR" id="PIRNR000109"/>
    </source>
</evidence>
<feature type="domain" description="6-phosphogluconate dehydrogenase C-terminal" evidence="15">
    <location>
        <begin position="206"/>
        <end position="498"/>
    </location>
</feature>
<dbReference type="NCBIfam" id="NF006765">
    <property type="entry name" value="PRK09287.1"/>
    <property type="match status" value="1"/>
</dbReference>
<dbReference type="Gene3D" id="3.40.50.720">
    <property type="entry name" value="NAD(P)-binding Rossmann-like Domain"/>
    <property type="match status" value="1"/>
</dbReference>
<dbReference type="Pfam" id="PF00393">
    <property type="entry name" value="6PGD"/>
    <property type="match status" value="1"/>
</dbReference>
<comment type="subunit">
    <text evidence="4 11">Homodimer.</text>
</comment>
<evidence type="ECO:0000256" key="8">
    <source>
        <dbReference type="ARBA" id="ARBA00023064"/>
    </source>
</evidence>
<dbReference type="SMART" id="SM01350">
    <property type="entry name" value="6PGD"/>
    <property type="match status" value="1"/>
</dbReference>
<dbReference type="EMBL" id="MSCH01000003">
    <property type="protein sequence ID" value="PQJ54162.1"/>
    <property type="molecule type" value="Genomic_DNA"/>
</dbReference>
<keyword evidence="7 11" id="KW-0560">Oxidoreductase</keyword>
<dbReference type="InterPro" id="IPR006113">
    <property type="entry name" value="6PGDH_Gnd/GntZ"/>
</dbReference>
<dbReference type="PRINTS" id="PR00076">
    <property type="entry name" value="6PGDHDRGNASE"/>
</dbReference>
<dbReference type="FunFam" id="1.10.1040.10:FF:000002">
    <property type="entry name" value="6-phosphogluconate dehydrogenase, decarboxylating"/>
    <property type="match status" value="1"/>
</dbReference>
<dbReference type="AlphaFoldDB" id="A0A2S7UXD4"/>
<evidence type="ECO:0000256" key="12">
    <source>
        <dbReference type="PIRSR" id="PIRSR000109-1"/>
    </source>
</evidence>
<dbReference type="OrthoDB" id="9804542at2"/>
<dbReference type="InterPro" id="IPR013328">
    <property type="entry name" value="6PGD_dom2"/>
</dbReference>
<dbReference type="InterPro" id="IPR006184">
    <property type="entry name" value="6PGdom_BS"/>
</dbReference>
<evidence type="ECO:0000256" key="10">
    <source>
        <dbReference type="ARBA" id="ARBA00048640"/>
    </source>
</evidence>
<dbReference type="GO" id="GO:0004616">
    <property type="term" value="F:phosphogluconate dehydrogenase (decarboxylating) activity"/>
    <property type="evidence" value="ECO:0007669"/>
    <property type="project" value="UniProtKB-EC"/>
</dbReference>
<feature type="active site" description="Proton donor" evidence="12">
    <location>
        <position position="217"/>
    </location>
</feature>
<evidence type="ECO:0000256" key="2">
    <source>
        <dbReference type="ARBA" id="ARBA00004874"/>
    </source>
</evidence>
<feature type="binding site" evidence="13">
    <location>
        <position position="480"/>
    </location>
    <ligand>
        <name>substrate</name>
        <note>ligand shared between dimeric partners</note>
    </ligand>
</feature>
<dbReference type="Pfam" id="PF03446">
    <property type="entry name" value="NAD_binding_2"/>
    <property type="match status" value="1"/>
</dbReference>
<dbReference type="PROSITE" id="PS00461">
    <property type="entry name" value="6PGD"/>
    <property type="match status" value="1"/>
</dbReference>
<accession>A0A2S7UXD4</accession>
<dbReference type="GO" id="GO:0019521">
    <property type="term" value="P:D-gluconate metabolic process"/>
    <property type="evidence" value="ECO:0007669"/>
    <property type="project" value="UniProtKB-KW"/>
</dbReference>
<evidence type="ECO:0000256" key="1">
    <source>
        <dbReference type="ARBA" id="ARBA00002526"/>
    </source>
</evidence>
<evidence type="ECO:0000256" key="4">
    <source>
        <dbReference type="ARBA" id="ARBA00011738"/>
    </source>
</evidence>
<keyword evidence="11 14" id="KW-0521">NADP</keyword>
<dbReference type="SUPFAM" id="SSF48179">
    <property type="entry name" value="6-phosphogluconate dehydrogenase C-terminal domain-like"/>
    <property type="match status" value="1"/>
</dbReference>
<feature type="binding site" description="in other chain" evidence="13">
    <location>
        <begin position="138"/>
        <end position="140"/>
    </location>
    <ligand>
        <name>substrate</name>
        <note>ligand shared between dimeric partners</note>
    </ligand>
</feature>
<dbReference type="PIRSF" id="PIRSF000109">
    <property type="entry name" value="6PGD"/>
    <property type="match status" value="1"/>
</dbReference>
<feature type="binding site" description="in other chain" evidence="13">
    <location>
        <position position="288"/>
    </location>
    <ligand>
        <name>substrate</name>
        <note>ligand shared between dimeric partners</note>
    </ligand>
</feature>
<evidence type="ECO:0000256" key="5">
    <source>
        <dbReference type="ARBA" id="ARBA00013011"/>
    </source>
</evidence>
<feature type="binding site" description="in other chain" evidence="13">
    <location>
        <position position="113"/>
    </location>
    <ligand>
        <name>substrate</name>
        <note>ligand shared between dimeric partners</note>
    </ligand>
</feature>
<feature type="binding site" description="in other chain" evidence="13">
    <location>
        <position position="218"/>
    </location>
    <ligand>
        <name>substrate</name>
        <note>ligand shared between dimeric partners</note>
    </ligand>
</feature>
<evidence type="ECO:0000256" key="14">
    <source>
        <dbReference type="RuleBase" id="RU000485"/>
    </source>
</evidence>
<evidence type="ECO:0000256" key="3">
    <source>
        <dbReference type="ARBA" id="ARBA00008419"/>
    </source>
</evidence>
<feature type="binding site" evidence="13">
    <location>
        <position position="474"/>
    </location>
    <ligand>
        <name>substrate</name>
        <note>ligand shared between dimeric partners</note>
    </ligand>
</feature>
<evidence type="ECO:0000259" key="15">
    <source>
        <dbReference type="SMART" id="SM01350"/>
    </source>
</evidence>
<keyword evidence="8 14" id="KW-0311">Gluconate utilization</keyword>
<dbReference type="GO" id="GO:0006098">
    <property type="term" value="P:pentose-phosphate shunt"/>
    <property type="evidence" value="ECO:0007669"/>
    <property type="project" value="UniProtKB-UniPathway"/>
</dbReference>
<dbReference type="UniPathway" id="UPA00115">
    <property type="reaction ID" value="UER00410"/>
</dbReference>
<evidence type="ECO:0000256" key="6">
    <source>
        <dbReference type="ARBA" id="ARBA00018193"/>
    </source>
</evidence>
<comment type="pathway">
    <text evidence="2 11 14">Carbohydrate degradation; pentose phosphate pathway; D-ribulose 5-phosphate from D-glucose 6-phosphate (oxidative stage): step 3/3.</text>
</comment>
<feature type="binding site" description="in other chain" evidence="13">
    <location>
        <position position="315"/>
    </location>
    <ligand>
        <name>substrate</name>
        <note>ligand shared between dimeric partners</note>
    </ligand>
</feature>
<sequence length="507" mass="55616">MSDNAILCDIGFIGLGVMGKNLALNLADNGYTIAAFDLDTEKVASAINQDKLERGDKPQRIFPCTSYTELLAKLKSPHLVILSVPAGRPVDDVCHKLIDAGIEADDIIVDTGNSLWTDTVEREKNFEGNFLFFSTAVSGGEVGARFGASLMPSGDRYAWTRIAPMFKAIAAKVDDATGKPIERHEPGNPVTEGEPCATYIGETGSGHYVKMVHNGIEYADMQLICEAYNIMRSGLNMSPAEIAVIFRKWNEGELHSYLIEISAEVLEHIDPETNLPLVDIILDKAGQKGTGLWTAVSSLQIGAPSPTISSAVYSRALSTLKDERIAASKVLAGPDISEFNLDKDEVIAQLHDALYCSKICAYAQGFQLMSMAGKEHGWNLDFAGIAKIWRAGCIIRAVFLQSITKAYERDEELSNLLVDPFFAEQIAKYQTNWRRTIANSSLIGIPIGAFSSALAYYDSYRSEILPANLLQGQRDFFGAHTFARTDKADGKMYHVEWSQPNRPIVKV</sequence>
<evidence type="ECO:0000313" key="16">
    <source>
        <dbReference type="EMBL" id="PQJ54162.1"/>
    </source>
</evidence>
<comment type="similarity">
    <text evidence="3 11 14">Belongs to the 6-phosphogluconate dehydrogenase family.</text>
</comment>
<dbReference type="GO" id="GO:0050661">
    <property type="term" value="F:NADP binding"/>
    <property type="evidence" value="ECO:0007669"/>
    <property type="project" value="InterPro"/>
</dbReference>
<protein>
    <recommendedName>
        <fullName evidence="6 11">6-phosphogluconate dehydrogenase, decarboxylating</fullName>
        <ecNumber evidence="5 11">1.1.1.44</ecNumber>
    </recommendedName>
</protein>
<proteinExistence type="inferred from homology"/>
<dbReference type="Gene3D" id="1.10.1040.10">
    <property type="entry name" value="N-(1-d-carboxylethyl)-l-norvaline Dehydrogenase, domain 2"/>
    <property type="match status" value="1"/>
</dbReference>
<evidence type="ECO:0000256" key="7">
    <source>
        <dbReference type="ARBA" id="ARBA00023002"/>
    </source>
</evidence>
<dbReference type="Gene3D" id="1.20.5.320">
    <property type="entry name" value="6-Phosphogluconate Dehydrogenase, domain 3"/>
    <property type="match status" value="1"/>
</dbReference>
<organism evidence="16 17">
    <name type="scientific">Psychrosphaera saromensis</name>
    <dbReference type="NCBI Taxonomy" id="716813"/>
    <lineage>
        <taxon>Bacteria</taxon>
        <taxon>Pseudomonadati</taxon>
        <taxon>Pseudomonadota</taxon>
        <taxon>Gammaproteobacteria</taxon>
        <taxon>Alteromonadales</taxon>
        <taxon>Pseudoalteromonadaceae</taxon>
        <taxon>Psychrosphaera</taxon>
    </lineage>
</organism>
<feature type="active site" description="Proton acceptor" evidence="12">
    <location>
        <position position="210"/>
    </location>
</feature>
<gene>
    <name evidence="16" type="ORF">BTO11_11215</name>
</gene>
<evidence type="ECO:0000256" key="9">
    <source>
        <dbReference type="ARBA" id="ARBA00023126"/>
    </source>
</evidence>
<keyword evidence="9 11" id="KW-0570">Pentose shunt</keyword>
<comment type="catalytic activity">
    <reaction evidence="10 11 14">
        <text>6-phospho-D-gluconate + NADP(+) = D-ribulose 5-phosphate + CO2 + NADPH</text>
        <dbReference type="Rhea" id="RHEA:10116"/>
        <dbReference type="ChEBI" id="CHEBI:16526"/>
        <dbReference type="ChEBI" id="CHEBI:57783"/>
        <dbReference type="ChEBI" id="CHEBI:58121"/>
        <dbReference type="ChEBI" id="CHEBI:58349"/>
        <dbReference type="ChEBI" id="CHEBI:58759"/>
        <dbReference type="EC" id="1.1.1.44"/>
    </reaction>
</comment>
<dbReference type="InterPro" id="IPR006114">
    <property type="entry name" value="6PGDH_C"/>
</dbReference>
<comment type="function">
    <text evidence="1 11">Catalyzes the oxidative decarboxylation of 6-phosphogluconate to ribulose 5-phosphate and CO(2), with concomitant reduction of NADP to NADPH.</text>
</comment>
<dbReference type="EC" id="1.1.1.44" evidence="5 11"/>
<feature type="binding site" description="in other chain" evidence="13">
    <location>
        <begin position="213"/>
        <end position="214"/>
    </location>
    <ligand>
        <name>substrate</name>
        <note>ligand shared between dimeric partners</note>
    </ligand>
</feature>
<keyword evidence="17" id="KW-1185">Reference proteome</keyword>
<name>A0A2S7UXD4_9GAMM</name>
<dbReference type="InterPro" id="IPR006115">
    <property type="entry name" value="6PGDH_NADP-bd"/>
</dbReference>
<evidence type="ECO:0000313" key="17">
    <source>
        <dbReference type="Proteomes" id="UP000239007"/>
    </source>
</evidence>
<dbReference type="InterPro" id="IPR008927">
    <property type="entry name" value="6-PGluconate_DH-like_C_sf"/>
</dbReference>
<dbReference type="PANTHER" id="PTHR11811">
    <property type="entry name" value="6-PHOSPHOGLUCONATE DEHYDROGENASE"/>
    <property type="match status" value="1"/>
</dbReference>
<reference evidence="16 17" key="1">
    <citation type="submission" date="2016-12" db="EMBL/GenBank/DDBJ databases">
        <title>Diversity of luminous bacteria.</title>
        <authorList>
            <person name="Yoshizawa S."/>
            <person name="Kogure K."/>
        </authorList>
    </citation>
    <scope>NUCLEOTIDE SEQUENCE [LARGE SCALE GENOMIC DNA]</scope>
    <source>
        <strain evidence="16 17">SA4-48</strain>
    </source>
</reference>
<dbReference type="InterPro" id="IPR006183">
    <property type="entry name" value="Pgluconate_DH"/>
</dbReference>
<comment type="caution">
    <text evidence="16">The sequence shown here is derived from an EMBL/GenBank/DDBJ whole genome shotgun (WGS) entry which is preliminary data.</text>
</comment>
<dbReference type="SUPFAM" id="SSF51735">
    <property type="entry name" value="NAD(P)-binding Rossmann-fold domains"/>
    <property type="match status" value="1"/>
</dbReference>
<dbReference type="NCBIfam" id="TIGR00873">
    <property type="entry name" value="gnd"/>
    <property type="match status" value="1"/>
</dbReference>
<dbReference type="RefSeq" id="WP_105052674.1">
    <property type="nucleotide sequence ID" value="NZ_BMYG01000006.1"/>
</dbReference>